<evidence type="ECO:0000313" key="1">
    <source>
        <dbReference type="EMBL" id="CAB4140140.1"/>
    </source>
</evidence>
<organism evidence="1">
    <name type="scientific">uncultured Caudovirales phage</name>
    <dbReference type="NCBI Taxonomy" id="2100421"/>
    <lineage>
        <taxon>Viruses</taxon>
        <taxon>Duplodnaviria</taxon>
        <taxon>Heunggongvirae</taxon>
        <taxon>Uroviricota</taxon>
        <taxon>Caudoviricetes</taxon>
        <taxon>Peduoviridae</taxon>
        <taxon>Maltschvirus</taxon>
        <taxon>Maltschvirus maltsch</taxon>
    </lineage>
</organism>
<accession>A0A6J5M4Z6</accession>
<dbReference type="EMBL" id="LR796381">
    <property type="protein sequence ID" value="CAB4140140.1"/>
    <property type="molecule type" value="Genomic_DNA"/>
</dbReference>
<proteinExistence type="predicted"/>
<sequence length="82" mass="9551">MINNFPYKPIKGELHWLDAQSKTGWVNEKEIKELKPATCITKGWIFEETKDYIKTFSTYSIDSEGAVEFGEILVIPKNWIIK</sequence>
<reference evidence="1" key="1">
    <citation type="submission" date="2020-04" db="EMBL/GenBank/DDBJ databases">
        <authorList>
            <person name="Chiriac C."/>
            <person name="Salcher M."/>
            <person name="Ghai R."/>
            <person name="Kavagutti S V."/>
        </authorList>
    </citation>
    <scope>NUCLEOTIDE SEQUENCE</scope>
</reference>
<gene>
    <name evidence="1" type="ORF">UFOVP396_13</name>
</gene>
<protein>
    <submittedName>
        <fullName evidence="1">Uncharacterized protein</fullName>
    </submittedName>
</protein>
<name>A0A6J5M4Z6_9CAUD</name>